<gene>
    <name evidence="1" type="ORF">SAMN04489800_4371</name>
</gene>
<protein>
    <recommendedName>
        <fullName evidence="3">DUF3313 domain-containing protein</fullName>
    </recommendedName>
</protein>
<dbReference type="PATRIC" id="fig|882211.3.peg.1976"/>
<dbReference type="RefSeq" id="WP_048359762.1">
    <property type="nucleotide sequence ID" value="NZ_FNUD01000002.1"/>
</dbReference>
<organism evidence="1 2">
    <name type="scientific">Pseudomonas deceptionensis</name>
    <dbReference type="NCBI Taxonomy" id="882211"/>
    <lineage>
        <taxon>Bacteria</taxon>
        <taxon>Pseudomonadati</taxon>
        <taxon>Pseudomonadota</taxon>
        <taxon>Gammaproteobacteria</taxon>
        <taxon>Pseudomonadales</taxon>
        <taxon>Pseudomonadaceae</taxon>
        <taxon>Pseudomonas</taxon>
    </lineage>
</organism>
<dbReference type="Proteomes" id="UP000183613">
    <property type="component" value="Unassembled WGS sequence"/>
</dbReference>
<accession>A0A0J6J854</accession>
<keyword evidence="2" id="KW-1185">Reference proteome</keyword>
<evidence type="ECO:0000313" key="2">
    <source>
        <dbReference type="Proteomes" id="UP000183613"/>
    </source>
</evidence>
<comment type="caution">
    <text evidence="1">The sequence shown here is derived from an EMBL/GenBank/DDBJ whole genome shotgun (WGS) entry which is preliminary data.</text>
</comment>
<proteinExistence type="predicted"/>
<evidence type="ECO:0000313" key="1">
    <source>
        <dbReference type="EMBL" id="SEF07753.1"/>
    </source>
</evidence>
<name>A0A0J6J854_PSEDM</name>
<dbReference type="Pfam" id="PF11769">
    <property type="entry name" value="DUF3313"/>
    <property type="match status" value="1"/>
</dbReference>
<dbReference type="OrthoDB" id="6192874at2"/>
<evidence type="ECO:0008006" key="3">
    <source>
        <dbReference type="Google" id="ProtNLM"/>
    </source>
</evidence>
<dbReference type="EMBL" id="FNUD01000002">
    <property type="protein sequence ID" value="SEF07753.1"/>
    <property type="molecule type" value="Genomic_DNA"/>
</dbReference>
<dbReference type="AlphaFoldDB" id="A0A0J6J854"/>
<dbReference type="PROSITE" id="PS51257">
    <property type="entry name" value="PROKAR_LIPOPROTEIN"/>
    <property type="match status" value="1"/>
</dbReference>
<sequence>MNMVHKLLSGVVLSSLLLSGCTSRITDKEQYSNFLFDYNDLQEVTTTSGEKSMRWVSPSWNPSAYDTVAFKQLEFFPEPRPDDRTNLKTLEELQAYMTLSTKNILSEKYRVVMNTHLAPAGSRTLIMRAAITGVSASNEGMHWYEVVPVAALVGSVTAVTGHRDQDSELYVEAEFIDAGTGETVAKVVRKVFGETLENASQPVTANDFKVAIKKVGGDLRAFIR</sequence>
<dbReference type="InterPro" id="IPR021747">
    <property type="entry name" value="DUF3313"/>
</dbReference>
<reference evidence="1" key="1">
    <citation type="submission" date="2016-10" db="EMBL/GenBank/DDBJ databases">
        <authorList>
            <person name="Varghese N."/>
            <person name="Submissions S."/>
        </authorList>
    </citation>
    <scope>NUCLEOTIDE SEQUENCE [LARGE SCALE GENOMIC DNA]</scope>
    <source>
        <strain evidence="1">LMG 25555</strain>
    </source>
</reference>